<dbReference type="Proteomes" id="UP000595437">
    <property type="component" value="Chromosome 6"/>
</dbReference>
<accession>A0A7T8HGE4</accession>
<feature type="region of interest" description="Disordered" evidence="1">
    <location>
        <begin position="1"/>
        <end position="66"/>
    </location>
</feature>
<sequence>MNKAKKEEKVHLPKAANPIREEPPLSKLPASSKSITSNGKRDFSEVKEVKRSRRKSRPVPILSLLK</sequence>
<name>A0A7T8HGE4_CALRO</name>
<feature type="compositionally biased region" description="Low complexity" evidence="1">
    <location>
        <begin position="25"/>
        <end position="34"/>
    </location>
</feature>
<protein>
    <submittedName>
        <fullName evidence="2">Uncharacterized protein</fullName>
    </submittedName>
</protein>
<dbReference type="AlphaFoldDB" id="A0A7T8HGE4"/>
<dbReference type="EMBL" id="CP045895">
    <property type="protein sequence ID" value="QQP49514.1"/>
    <property type="molecule type" value="Genomic_DNA"/>
</dbReference>
<evidence type="ECO:0000256" key="1">
    <source>
        <dbReference type="SAM" id="MobiDB-lite"/>
    </source>
</evidence>
<keyword evidence="3" id="KW-1185">Reference proteome</keyword>
<organism evidence="2 3">
    <name type="scientific">Caligus rogercresseyi</name>
    <name type="common">Sea louse</name>
    <dbReference type="NCBI Taxonomy" id="217165"/>
    <lineage>
        <taxon>Eukaryota</taxon>
        <taxon>Metazoa</taxon>
        <taxon>Ecdysozoa</taxon>
        <taxon>Arthropoda</taxon>
        <taxon>Crustacea</taxon>
        <taxon>Multicrustacea</taxon>
        <taxon>Hexanauplia</taxon>
        <taxon>Copepoda</taxon>
        <taxon>Siphonostomatoida</taxon>
        <taxon>Caligidae</taxon>
        <taxon>Caligus</taxon>
    </lineage>
</organism>
<reference evidence="3" key="1">
    <citation type="submission" date="2021-01" db="EMBL/GenBank/DDBJ databases">
        <title>Caligus Genome Assembly.</title>
        <authorList>
            <person name="Gallardo-Escarate C."/>
        </authorList>
    </citation>
    <scope>NUCLEOTIDE SEQUENCE [LARGE SCALE GENOMIC DNA]</scope>
</reference>
<evidence type="ECO:0000313" key="3">
    <source>
        <dbReference type="Proteomes" id="UP000595437"/>
    </source>
</evidence>
<feature type="compositionally biased region" description="Basic and acidic residues" evidence="1">
    <location>
        <begin position="39"/>
        <end position="49"/>
    </location>
</feature>
<evidence type="ECO:0000313" key="2">
    <source>
        <dbReference type="EMBL" id="QQP49514.1"/>
    </source>
</evidence>
<gene>
    <name evidence="2" type="ORF">FKW44_010216</name>
</gene>
<proteinExistence type="predicted"/>
<feature type="compositionally biased region" description="Basic and acidic residues" evidence="1">
    <location>
        <begin position="1"/>
        <end position="11"/>
    </location>
</feature>